<evidence type="ECO:0000313" key="3">
    <source>
        <dbReference type="Proteomes" id="UP001470230"/>
    </source>
</evidence>
<evidence type="ECO:0000313" key="2">
    <source>
        <dbReference type="EMBL" id="KAK8835734.1"/>
    </source>
</evidence>
<gene>
    <name evidence="2" type="ORF">M9Y10_040553</name>
</gene>
<sequence length="207" mass="23748">MSSANSLFGLNLHLLSFRLHPSLYKESDDIRISITTMPEENKQAFIFSARKNKDFDMKFGVNVTIPQEKIPEGFISTSTEKIIVVFRRKSYFQGDPIIASTVISAKDFPKNLSEPEVSMRYNLYEMPKDHVNNDHNKKNNNNKKSSKKNERDIIGQIDVKMSLTDPFRDYSLEDDLFDLNNNSLTVDSGRSNGKTIFSSNFMGFQKL</sequence>
<keyword evidence="3" id="KW-1185">Reference proteome</keyword>
<reference evidence="2 3" key="1">
    <citation type="submission" date="2024-04" db="EMBL/GenBank/DDBJ databases">
        <title>Tritrichomonas musculus Genome.</title>
        <authorList>
            <person name="Alves-Ferreira E."/>
            <person name="Grigg M."/>
            <person name="Lorenzi H."/>
            <person name="Galac M."/>
        </authorList>
    </citation>
    <scope>NUCLEOTIDE SEQUENCE [LARGE SCALE GENOMIC DNA]</scope>
    <source>
        <strain evidence="2 3">EAF2021</strain>
    </source>
</reference>
<dbReference type="Proteomes" id="UP001470230">
    <property type="component" value="Unassembled WGS sequence"/>
</dbReference>
<organism evidence="2 3">
    <name type="scientific">Tritrichomonas musculus</name>
    <dbReference type="NCBI Taxonomy" id="1915356"/>
    <lineage>
        <taxon>Eukaryota</taxon>
        <taxon>Metamonada</taxon>
        <taxon>Parabasalia</taxon>
        <taxon>Tritrichomonadida</taxon>
        <taxon>Tritrichomonadidae</taxon>
        <taxon>Tritrichomonas</taxon>
    </lineage>
</organism>
<feature type="region of interest" description="Disordered" evidence="1">
    <location>
        <begin position="128"/>
        <end position="151"/>
    </location>
</feature>
<dbReference type="EMBL" id="JAPFFF010000075">
    <property type="protein sequence ID" value="KAK8835734.1"/>
    <property type="molecule type" value="Genomic_DNA"/>
</dbReference>
<comment type="caution">
    <text evidence="2">The sequence shown here is derived from an EMBL/GenBank/DDBJ whole genome shotgun (WGS) entry which is preliminary data.</text>
</comment>
<name>A0ABR2GPA5_9EUKA</name>
<accession>A0ABR2GPA5</accession>
<proteinExistence type="predicted"/>
<feature type="compositionally biased region" description="Basic and acidic residues" evidence="1">
    <location>
        <begin position="128"/>
        <end position="137"/>
    </location>
</feature>
<evidence type="ECO:0008006" key="4">
    <source>
        <dbReference type="Google" id="ProtNLM"/>
    </source>
</evidence>
<protein>
    <recommendedName>
        <fullName evidence="4">MSP domain-containing protein</fullName>
    </recommendedName>
</protein>
<evidence type="ECO:0000256" key="1">
    <source>
        <dbReference type="SAM" id="MobiDB-lite"/>
    </source>
</evidence>